<gene>
    <name evidence="1" type="ORF">FWK35_00021494</name>
</gene>
<accession>A0A6G0YM25</accession>
<evidence type="ECO:0008006" key="3">
    <source>
        <dbReference type="Google" id="ProtNLM"/>
    </source>
</evidence>
<dbReference type="EMBL" id="VUJU01003336">
    <property type="protein sequence ID" value="KAF0758287.1"/>
    <property type="molecule type" value="Genomic_DNA"/>
</dbReference>
<evidence type="ECO:0000313" key="2">
    <source>
        <dbReference type="Proteomes" id="UP000478052"/>
    </source>
</evidence>
<protein>
    <recommendedName>
        <fullName evidence="3">RNA-directed DNA polymerase</fullName>
    </recommendedName>
</protein>
<name>A0A6G0YM25_APHCR</name>
<proteinExistence type="predicted"/>
<reference evidence="1 2" key="1">
    <citation type="submission" date="2019-08" db="EMBL/GenBank/DDBJ databases">
        <title>Whole genome of Aphis craccivora.</title>
        <authorList>
            <person name="Voronova N.V."/>
            <person name="Shulinski R.S."/>
            <person name="Bandarenka Y.V."/>
            <person name="Zhorov D.G."/>
            <person name="Warner D."/>
        </authorList>
    </citation>
    <scope>NUCLEOTIDE SEQUENCE [LARGE SCALE GENOMIC DNA]</scope>
    <source>
        <strain evidence="1">180601</strain>
        <tissue evidence="1">Whole Body</tissue>
    </source>
</reference>
<dbReference type="OrthoDB" id="6628616at2759"/>
<dbReference type="AlphaFoldDB" id="A0A6G0YM25"/>
<organism evidence="1 2">
    <name type="scientific">Aphis craccivora</name>
    <name type="common">Cowpea aphid</name>
    <dbReference type="NCBI Taxonomy" id="307492"/>
    <lineage>
        <taxon>Eukaryota</taxon>
        <taxon>Metazoa</taxon>
        <taxon>Ecdysozoa</taxon>
        <taxon>Arthropoda</taxon>
        <taxon>Hexapoda</taxon>
        <taxon>Insecta</taxon>
        <taxon>Pterygota</taxon>
        <taxon>Neoptera</taxon>
        <taxon>Paraneoptera</taxon>
        <taxon>Hemiptera</taxon>
        <taxon>Sternorrhyncha</taxon>
        <taxon>Aphidomorpha</taxon>
        <taxon>Aphidoidea</taxon>
        <taxon>Aphididae</taxon>
        <taxon>Aphidini</taxon>
        <taxon>Aphis</taxon>
        <taxon>Aphis</taxon>
    </lineage>
</organism>
<keyword evidence="2" id="KW-1185">Reference proteome</keyword>
<sequence>MISTLNQKIPQLKINNRIIPNKNKIKILGMIFDSKLSWLPHLKSTKTSLIQKLNIIKIISHTSWGGDTSSLLKIYKSLIRSKADYGSSIFSIANQKCLKMFDTPLNTRLRFALGAFKSSPIESLRNLANELPPDLRRT</sequence>
<comment type="caution">
    <text evidence="1">The sequence shown here is derived from an EMBL/GenBank/DDBJ whole genome shotgun (WGS) entry which is preliminary data.</text>
</comment>
<evidence type="ECO:0000313" key="1">
    <source>
        <dbReference type="EMBL" id="KAF0758287.1"/>
    </source>
</evidence>
<dbReference type="Proteomes" id="UP000478052">
    <property type="component" value="Unassembled WGS sequence"/>
</dbReference>